<dbReference type="Pfam" id="PF00005">
    <property type="entry name" value="ABC_tran"/>
    <property type="match status" value="2"/>
</dbReference>
<dbReference type="PROSITE" id="PS50893">
    <property type="entry name" value="ABC_TRANSPORTER_2"/>
    <property type="match status" value="2"/>
</dbReference>
<evidence type="ECO:0000256" key="4">
    <source>
        <dbReference type="ARBA" id="ARBA00022692"/>
    </source>
</evidence>
<keyword evidence="3" id="KW-0813">Transport</keyword>
<evidence type="ECO:0000259" key="10">
    <source>
        <dbReference type="PROSITE" id="PS50893"/>
    </source>
</evidence>
<feature type="transmembrane region" description="Helical" evidence="9">
    <location>
        <begin position="413"/>
        <end position="433"/>
    </location>
</feature>
<evidence type="ECO:0000256" key="2">
    <source>
        <dbReference type="ARBA" id="ARBA00008869"/>
    </source>
</evidence>
<keyword evidence="12" id="KW-1185">Reference proteome</keyword>
<dbReference type="Pfam" id="PF12698">
    <property type="entry name" value="ABC2_membrane_3"/>
    <property type="match status" value="2"/>
</dbReference>
<evidence type="ECO:0000256" key="7">
    <source>
        <dbReference type="ARBA" id="ARBA00022989"/>
    </source>
</evidence>
<evidence type="ECO:0000313" key="11">
    <source>
        <dbReference type="EMBL" id="ORX51393.1"/>
    </source>
</evidence>
<evidence type="ECO:0000256" key="5">
    <source>
        <dbReference type="ARBA" id="ARBA00022741"/>
    </source>
</evidence>
<proteinExistence type="inferred from homology"/>
<feature type="transmembrane region" description="Helical" evidence="9">
    <location>
        <begin position="1176"/>
        <end position="1197"/>
    </location>
</feature>
<evidence type="ECO:0000256" key="9">
    <source>
        <dbReference type="SAM" id="Phobius"/>
    </source>
</evidence>
<comment type="subcellular location">
    <subcellularLocation>
        <location evidence="1">Membrane</location>
        <topology evidence="1">Multi-pass membrane protein</topology>
    </subcellularLocation>
</comment>
<keyword evidence="7 9" id="KW-1133">Transmembrane helix</keyword>
<dbReference type="SUPFAM" id="SSF52540">
    <property type="entry name" value="P-loop containing nucleoside triphosphate hydrolases"/>
    <property type="match status" value="2"/>
</dbReference>
<dbReference type="InterPro" id="IPR013525">
    <property type="entry name" value="ABC2_TM"/>
</dbReference>
<keyword evidence="6" id="KW-0067">ATP-binding</keyword>
<reference evidence="11 12" key="2">
    <citation type="submission" date="2016-08" db="EMBL/GenBank/DDBJ databases">
        <title>Pervasive Adenine N6-methylation of Active Genes in Fungi.</title>
        <authorList>
            <consortium name="DOE Joint Genome Institute"/>
            <person name="Mondo S.J."/>
            <person name="Dannebaum R.O."/>
            <person name="Kuo R.C."/>
            <person name="Labutti K."/>
            <person name="Haridas S."/>
            <person name="Kuo A."/>
            <person name="Salamov A."/>
            <person name="Ahrendt S.R."/>
            <person name="Lipzen A."/>
            <person name="Sullivan W."/>
            <person name="Andreopoulos W.B."/>
            <person name="Clum A."/>
            <person name="Lindquist E."/>
            <person name="Daum C."/>
            <person name="Ramamoorthy G.K."/>
            <person name="Gryganskyi A."/>
            <person name="Culley D."/>
            <person name="Magnuson J.K."/>
            <person name="James T.Y."/>
            <person name="O'Malley M.A."/>
            <person name="Stajich J.E."/>
            <person name="Spatafora J.W."/>
            <person name="Visel A."/>
            <person name="Grigoriev I.V."/>
        </authorList>
    </citation>
    <scope>NUCLEOTIDE SEQUENCE [LARGE SCALE GENOMIC DNA]</scope>
    <source>
        <strain evidence="12">finn</strain>
    </source>
</reference>
<dbReference type="PROSITE" id="PS00211">
    <property type="entry name" value="ABC_TRANSPORTER_1"/>
    <property type="match status" value="1"/>
</dbReference>
<feature type="transmembrane region" description="Helical" evidence="9">
    <location>
        <begin position="1098"/>
        <end position="1119"/>
    </location>
</feature>
<reference evidence="11 12" key="1">
    <citation type="submission" date="2016-08" db="EMBL/GenBank/DDBJ databases">
        <title>Genomes of anaerobic fungi encode conserved fungal cellulosomes for biomass hydrolysis.</title>
        <authorList>
            <consortium name="DOE Joint Genome Institute"/>
            <person name="Haitjema C.H."/>
            <person name="Gilmore S.P."/>
            <person name="Henske J.K."/>
            <person name="Solomon K.V."/>
            <person name="De Groot R."/>
            <person name="Kuo A."/>
            <person name="Mondo S.J."/>
            <person name="Salamov A.A."/>
            <person name="Labutti K."/>
            <person name="Zhao Z."/>
            <person name="Chiniquy J."/>
            <person name="Barry K."/>
            <person name="Brewer H.M."/>
            <person name="Purvine S.O."/>
            <person name="Wright A.T."/>
            <person name="Boxma B."/>
            <person name="Van Alen T."/>
            <person name="Hackstein J.H."/>
            <person name="Baker S.E."/>
            <person name="Grigoriev I.V."/>
            <person name="O'Malley M.A."/>
        </authorList>
    </citation>
    <scope>NUCLEOTIDE SEQUENCE [LARGE SCALE GENOMIC DNA]</scope>
    <source>
        <strain evidence="12">finn</strain>
    </source>
</reference>
<dbReference type="GO" id="GO:0140359">
    <property type="term" value="F:ABC-type transporter activity"/>
    <property type="evidence" value="ECO:0007669"/>
    <property type="project" value="InterPro"/>
</dbReference>
<dbReference type="InterPro" id="IPR017871">
    <property type="entry name" value="ABC_transporter-like_CS"/>
</dbReference>
<dbReference type="InterPro" id="IPR027417">
    <property type="entry name" value="P-loop_NTPase"/>
</dbReference>
<evidence type="ECO:0000256" key="3">
    <source>
        <dbReference type="ARBA" id="ARBA00022448"/>
    </source>
</evidence>
<dbReference type="EMBL" id="MCFH01000018">
    <property type="protein sequence ID" value="ORX51393.1"/>
    <property type="molecule type" value="Genomic_DNA"/>
</dbReference>
<dbReference type="GO" id="GO:0016887">
    <property type="term" value="F:ATP hydrolysis activity"/>
    <property type="evidence" value="ECO:0007669"/>
    <property type="project" value="InterPro"/>
</dbReference>
<dbReference type="FunFam" id="3.40.50.300:FF:000335">
    <property type="entry name" value="ATP binding cassette subfamily A member 5"/>
    <property type="match status" value="1"/>
</dbReference>
<evidence type="ECO:0000256" key="1">
    <source>
        <dbReference type="ARBA" id="ARBA00004141"/>
    </source>
</evidence>
<organism evidence="11 12">
    <name type="scientific">Piromyces finnis</name>
    <dbReference type="NCBI Taxonomy" id="1754191"/>
    <lineage>
        <taxon>Eukaryota</taxon>
        <taxon>Fungi</taxon>
        <taxon>Fungi incertae sedis</taxon>
        <taxon>Chytridiomycota</taxon>
        <taxon>Chytridiomycota incertae sedis</taxon>
        <taxon>Neocallimastigomycetes</taxon>
        <taxon>Neocallimastigales</taxon>
        <taxon>Neocallimastigaceae</taxon>
        <taxon>Piromyces</taxon>
    </lineage>
</organism>
<feature type="transmembrane region" description="Helical" evidence="9">
    <location>
        <begin position="388"/>
        <end position="407"/>
    </location>
</feature>
<keyword evidence="4 9" id="KW-0812">Transmembrane</keyword>
<evidence type="ECO:0000313" key="12">
    <source>
        <dbReference type="Proteomes" id="UP000193719"/>
    </source>
</evidence>
<dbReference type="InterPro" id="IPR003593">
    <property type="entry name" value="AAA+_ATPase"/>
</dbReference>
<dbReference type="InterPro" id="IPR003439">
    <property type="entry name" value="ABC_transporter-like_ATP-bd"/>
</dbReference>
<dbReference type="OrthoDB" id="6512918at2759"/>
<feature type="transmembrane region" description="Helical" evidence="9">
    <location>
        <begin position="1209"/>
        <end position="1232"/>
    </location>
</feature>
<feature type="domain" description="ABC transporter" evidence="10">
    <location>
        <begin position="1444"/>
        <end position="1677"/>
    </location>
</feature>
<dbReference type="InterPro" id="IPR026082">
    <property type="entry name" value="ABCA"/>
</dbReference>
<dbReference type="SMART" id="SM00382">
    <property type="entry name" value="AAA"/>
    <property type="match status" value="2"/>
</dbReference>
<feature type="transmembrane region" description="Helical" evidence="9">
    <location>
        <begin position="1139"/>
        <end position="1164"/>
    </location>
</feature>
<dbReference type="GO" id="GO:0005319">
    <property type="term" value="F:lipid transporter activity"/>
    <property type="evidence" value="ECO:0007669"/>
    <property type="project" value="TreeGrafter"/>
</dbReference>
<feature type="transmembrane region" description="Helical" evidence="9">
    <location>
        <begin position="1244"/>
        <end position="1266"/>
    </location>
</feature>
<feature type="transmembrane region" description="Helical" evidence="9">
    <location>
        <begin position="21"/>
        <end position="40"/>
    </location>
</feature>
<evidence type="ECO:0000256" key="6">
    <source>
        <dbReference type="ARBA" id="ARBA00022840"/>
    </source>
</evidence>
<feature type="transmembrane region" description="Helical" evidence="9">
    <location>
        <begin position="1320"/>
        <end position="1343"/>
    </location>
</feature>
<dbReference type="CDD" id="cd03263">
    <property type="entry name" value="ABC_subfamily_A"/>
    <property type="match status" value="2"/>
</dbReference>
<dbReference type="STRING" id="1754191.A0A1Y1VAK6"/>
<sequence length="1762" mass="203685">MTYKQLKVLLWRNVILKKRSIISTLLEIILPTIFIFFLAMSTSNHEEKYIINPIENETPNSYENADVFYDYYTGLPTFDFIFSSDFNKEKQDLFLYNFINNKFFNNKTLIENDNEILKEKYFNTSKIFLDNPQFNSNITNKYNLKNLIAINNFNDKKNYFGIVFNSLTKYSISFYNEKSDELENSLKVEDNINDDDDDDDDDIRYNDVEDAFDEILKINNKIVRKSYHKLGIVQALVNNAIFKTLTNTTNNSQNIHIYSKTMDSLGISTKFKTNIIHNDVPFVMLFFYIPCICSLLNHLVIEKESRIKESLVIIGLKRSTFWISWGIIYGVIVIITSIIVTTAMYISNLFIHVHWSITIFILITYGLTCCCISFILSTLLKKSKTANVVGVMVIITFFLIYLLFFVIRTKEIIWILNCLISPFCFLSIFTKIIDMEKEHHSITLGDVFTDEYLSKNFSALVFILVLYFIMALYLDMVLPQGNNIYKKWHFFVTDIFHNKNKKLDKNVYNRNYNNPFVQNDPGNLNRAVEVCNIGKRFKVKNEKYEVLNNISFNAYYDEIFAILGHNGAGKTTLMNIMTGIQSASHGKVFYDNIPISGNETEICKQFGYCPQFNAFNDSLTVGEHVKLYAGIKEINVNVKDILKKIDLIEKKDNYPIQLSGGQKRKLSVILALLGSPKFVFLDEPTTGLDPYSRKKVWELLIENKKGCVTFITTHYMDEADFLSDRKMIISNGDITCLGTSLFLKNIFNMNYSLDIQSIDDKDVSLVDNLIKNINQNFLKSKKTAKTNIEVTDDKNGVSKECYITTYLLPMTYSKSFKDIFKELNLLIKDENNSIENYSLTAPTLEEIFIRLESHDPNNRKLQRIMNKSTVYINVENENLQTIDQILNKKTKYQPNAIHQIWTIIKLRIKLFLKNKIFVIVYTLLPFLIIISCVFIEKKIISEIIDPQTFNSLDIKPSIYNKAQWFKSSLSSGQASDIINIIEKQSKLPFKAIDYNNTLTISSKKLTSDLNYIGGFEGIGNGQDLQFTIYKNTTYSYTESIAVNLLYNALLNYHHLNETISVSFKPFSYDIMKSLYNNDNIIEMLNILPELMKSLLEPILLTAISMAISLSISIFGPLTVKERENGITHQLFLNGTKPINYWYAVIISDSICVIVPIFLISIVCFIEGISIFKINMIAYTLFMTIIWTVASLLHQYILCHFFKRYERVSTLSIIINPVLCIIVSICSVLVLIASINESYIKDKTLIENLSIRHLIFSAIILILYTPISLDKSQIMEYLNTKEVLDIQANKDLSQQEKRNMIGKIYSEKATPPLFNVLLENYSLILAVVIILLLILIFAYILFFLERKKEKHHKRNKDYLPAERELLDKKLEEGPKDVYNEWKRIKQDLNNKHSNNNNIAMKIFELNKDFKIPISKIQKRKKDNKKNENKKGLLIHHNNTTDKGEMDNRYIYDKKTKSYIYRAIDDISYGVNEGECLGLLGPNGAGKTTTISMITGLLSHTHGSIKYGDKDLNDSDLSKLSLGYCSQIDALWKPLMVKETIEFYLNICGYPVEDIPQYTKTLTEICGIEKHINKRVSAISGGTKRKLSLIIAICSSPKYLILDEPSAGMDPFTRRYIWKVITQLKKTHEIASILTTHSTEEAEALCERIAILIKGRLVCVDSPRSIKMNHCNSYTLEVFTIHPKQFEEFVRKNNIFGLGPNEKYTLETSISYQKYYVEMKTENIPDVFSFMEKAKEKYLISQYNFGQYSLEQIFINYINNSKYN</sequence>
<comment type="caution">
    <text evidence="11">The sequence shown here is derived from an EMBL/GenBank/DDBJ whole genome shotgun (WGS) entry which is preliminary data.</text>
</comment>
<feature type="transmembrane region" description="Helical" evidence="9">
    <location>
        <begin position="353"/>
        <end position="376"/>
    </location>
</feature>
<keyword evidence="8 9" id="KW-0472">Membrane</keyword>
<feature type="transmembrane region" description="Helical" evidence="9">
    <location>
        <begin position="453"/>
        <end position="474"/>
    </location>
</feature>
<evidence type="ECO:0000256" key="8">
    <source>
        <dbReference type="ARBA" id="ARBA00023136"/>
    </source>
</evidence>
<feature type="transmembrane region" description="Helical" evidence="9">
    <location>
        <begin position="322"/>
        <end position="347"/>
    </location>
</feature>
<name>A0A1Y1VAK6_9FUNG</name>
<dbReference type="PANTHER" id="PTHR19229">
    <property type="entry name" value="ATP-BINDING CASSETTE TRANSPORTER SUBFAMILY A ABCA"/>
    <property type="match status" value="1"/>
</dbReference>
<gene>
    <name evidence="11" type="ORF">BCR36DRAFT_411859</name>
</gene>
<protein>
    <recommendedName>
        <fullName evidence="10">ABC transporter domain-containing protein</fullName>
    </recommendedName>
</protein>
<feature type="transmembrane region" description="Helical" evidence="9">
    <location>
        <begin position="280"/>
        <end position="301"/>
    </location>
</feature>
<dbReference type="Proteomes" id="UP000193719">
    <property type="component" value="Unassembled WGS sequence"/>
</dbReference>
<accession>A0A1Y1VAK6</accession>
<dbReference type="GO" id="GO:0005524">
    <property type="term" value="F:ATP binding"/>
    <property type="evidence" value="ECO:0007669"/>
    <property type="project" value="UniProtKB-KW"/>
</dbReference>
<keyword evidence="5" id="KW-0547">Nucleotide-binding</keyword>
<feature type="transmembrane region" description="Helical" evidence="9">
    <location>
        <begin position="916"/>
        <end position="935"/>
    </location>
</feature>
<dbReference type="Gene3D" id="3.40.50.300">
    <property type="entry name" value="P-loop containing nucleotide triphosphate hydrolases"/>
    <property type="match status" value="2"/>
</dbReference>
<feature type="domain" description="ABC transporter" evidence="10">
    <location>
        <begin position="528"/>
        <end position="756"/>
    </location>
</feature>
<dbReference type="GO" id="GO:0016020">
    <property type="term" value="C:membrane"/>
    <property type="evidence" value="ECO:0007669"/>
    <property type="project" value="UniProtKB-SubCell"/>
</dbReference>
<comment type="similarity">
    <text evidence="2">Belongs to the ABC transporter superfamily. ABCA family.</text>
</comment>